<proteinExistence type="predicted"/>
<dbReference type="Proteomes" id="UP000019335">
    <property type="component" value="Chromosome 1"/>
</dbReference>
<feature type="domain" description="Haem-binding uptake Tiki superfamily ChaN" evidence="2">
    <location>
        <begin position="124"/>
        <end position="339"/>
    </location>
</feature>
<dbReference type="CDD" id="cd14727">
    <property type="entry name" value="ChanN-like"/>
    <property type="match status" value="1"/>
</dbReference>
<keyword evidence="1" id="KW-0732">Signal</keyword>
<dbReference type="InterPro" id="IPR007314">
    <property type="entry name" value="Cofac_haem-bd_dom"/>
</dbReference>
<protein>
    <recommendedName>
        <fullName evidence="2">Haem-binding uptake Tiki superfamily ChaN domain-containing protein</fullName>
    </recommendedName>
</protein>
<evidence type="ECO:0000313" key="3">
    <source>
        <dbReference type="EMBL" id="EWM30528.1"/>
    </source>
</evidence>
<dbReference type="AlphaFoldDB" id="W7U433"/>
<dbReference type="Pfam" id="PF04187">
    <property type="entry name" value="Cofac_haem_bdg"/>
    <property type="match status" value="1"/>
</dbReference>
<evidence type="ECO:0000313" key="4">
    <source>
        <dbReference type="Proteomes" id="UP000019335"/>
    </source>
</evidence>
<evidence type="ECO:0000256" key="1">
    <source>
        <dbReference type="SAM" id="SignalP"/>
    </source>
</evidence>
<name>W7U433_9STRA</name>
<feature type="signal peptide" evidence="1">
    <location>
        <begin position="1"/>
        <end position="37"/>
    </location>
</feature>
<gene>
    <name evidence="3" type="ORF">Naga_100013g11</name>
</gene>
<feature type="chain" id="PRO_5004901585" description="Haem-binding uptake Tiki superfamily ChaN domain-containing protein" evidence="1">
    <location>
        <begin position="38"/>
        <end position="387"/>
    </location>
</feature>
<sequence length="387" mass="43133">MTRPQFSHHRPRESKSFSSGTLLLLTFILLLPGPASAFCRVHSSKAPSMSLQPDSSPLSIPRVDLLKGMGIAGLGVAGVSGIGAVKAAQAEANVIVRRPFLSERIFDTRRRSFLPAEVNRLMHNKALDQRVVCIGEVHNDDAQHYAEYSILQAVHKRRGATGLTVGLEMFYRQHQAILDDYVFGKGTLASLKEDTKWDKTWGHKMASYAKIFQYAKAHGIRLCGLNVPQPVVQVVRQMGLEHIPEELRRRLPAVVDLSNTAHREDFLATMRYFASFHGGAKGGGIPEEALERLYEAQTLWDEYMAESAAHILEADPRSRMIVLAGTNHIQNRYGVPDRIMRRLGGQPVFTILPVSVKFDAVTSLPMIGDGESYDTRLGDWVYFIEKA</sequence>
<dbReference type="OrthoDB" id="8300214at2759"/>
<keyword evidence="4" id="KW-1185">Reference proteome</keyword>
<organism evidence="3 4">
    <name type="scientific">Nannochloropsis gaditana</name>
    <dbReference type="NCBI Taxonomy" id="72520"/>
    <lineage>
        <taxon>Eukaryota</taxon>
        <taxon>Sar</taxon>
        <taxon>Stramenopiles</taxon>
        <taxon>Ochrophyta</taxon>
        <taxon>Eustigmatophyceae</taxon>
        <taxon>Eustigmatales</taxon>
        <taxon>Monodopsidaceae</taxon>
        <taxon>Nannochloropsis</taxon>
    </lineage>
</organism>
<dbReference type="Gene3D" id="3.40.50.11550">
    <property type="match status" value="1"/>
</dbReference>
<evidence type="ECO:0000259" key="2">
    <source>
        <dbReference type="Pfam" id="PF04187"/>
    </source>
</evidence>
<comment type="caution">
    <text evidence="3">The sequence shown here is derived from an EMBL/GenBank/DDBJ whole genome shotgun (WGS) entry which is preliminary data.</text>
</comment>
<dbReference type="EMBL" id="AZIL01000033">
    <property type="protein sequence ID" value="EWM30528.1"/>
    <property type="molecule type" value="Genomic_DNA"/>
</dbReference>
<dbReference type="SUPFAM" id="SSF159501">
    <property type="entry name" value="EreA/ChaN-like"/>
    <property type="match status" value="1"/>
</dbReference>
<accession>W7U433</accession>
<reference evidence="3 4" key="1">
    <citation type="journal article" date="2014" name="Mol. Plant">
        <title>Chromosome Scale Genome Assembly and Transcriptome Profiling of Nannochloropsis gaditana in Nitrogen Depletion.</title>
        <authorList>
            <person name="Corteggiani Carpinelli E."/>
            <person name="Telatin A."/>
            <person name="Vitulo N."/>
            <person name="Forcato C."/>
            <person name="D'Angelo M."/>
            <person name="Schiavon R."/>
            <person name="Vezzi A."/>
            <person name="Giacometti G.M."/>
            <person name="Morosinotto T."/>
            <person name="Valle G."/>
        </authorList>
    </citation>
    <scope>NUCLEOTIDE SEQUENCE [LARGE SCALE GENOMIC DNA]</scope>
    <source>
        <strain evidence="3 4">B-31</strain>
    </source>
</reference>